<sequence length="67" mass="7104">MTVTVELAGEGSHEVDAAGKTYADLLAPFDVSKHEVSVLVDGRPVPEDQAVDSDVERVEVVRLIQGG</sequence>
<name>A0A6B0T5Y8_9EURY</name>
<dbReference type="InterPro" id="IPR053752">
    <property type="entry name" value="SAM_domain_containing"/>
</dbReference>
<dbReference type="OrthoDB" id="104640at2157"/>
<organism evidence="1 2">
    <name type="scientific">Halovenus carboxidivorans</name>
    <dbReference type="NCBI Taxonomy" id="2692199"/>
    <lineage>
        <taxon>Archaea</taxon>
        <taxon>Methanobacteriati</taxon>
        <taxon>Methanobacteriota</taxon>
        <taxon>Stenosarchaea group</taxon>
        <taxon>Halobacteria</taxon>
        <taxon>Halobacteriales</taxon>
        <taxon>Haloarculaceae</taxon>
        <taxon>Halovenus</taxon>
    </lineage>
</organism>
<dbReference type="Gene3D" id="4.10.410.50">
    <property type="match status" value="1"/>
</dbReference>
<dbReference type="Pfam" id="PF21965">
    <property type="entry name" value="SAMP2"/>
    <property type="match status" value="1"/>
</dbReference>
<proteinExistence type="predicted"/>
<keyword evidence="2" id="KW-1185">Reference proteome</keyword>
<dbReference type="InterPro" id="IPR053834">
    <property type="entry name" value="SAMP2_halobacteria"/>
</dbReference>
<protein>
    <submittedName>
        <fullName evidence="1">Small archaeal modifier protein 2</fullName>
    </submittedName>
</protein>
<gene>
    <name evidence="1" type="ORF">GRX03_05090</name>
</gene>
<dbReference type="SUPFAM" id="SSF54285">
    <property type="entry name" value="MoaD/ThiS"/>
    <property type="match status" value="1"/>
</dbReference>
<evidence type="ECO:0000313" key="2">
    <source>
        <dbReference type="Proteomes" id="UP000466535"/>
    </source>
</evidence>
<dbReference type="EMBL" id="WUUT01000001">
    <property type="protein sequence ID" value="MXR50983.1"/>
    <property type="molecule type" value="Genomic_DNA"/>
</dbReference>
<dbReference type="InterPro" id="IPR053833">
    <property type="entry name" value="SAMP2"/>
</dbReference>
<dbReference type="AlphaFoldDB" id="A0A6B0T5Y8"/>
<dbReference type="Proteomes" id="UP000466535">
    <property type="component" value="Unassembled WGS sequence"/>
</dbReference>
<dbReference type="NCBIfam" id="NF041919">
    <property type="entry name" value="SAMP2"/>
    <property type="match status" value="1"/>
</dbReference>
<reference evidence="1 2" key="1">
    <citation type="submission" date="2019-12" db="EMBL/GenBank/DDBJ databases">
        <title>Isolation and characterization of three novel carbon monoxide-oxidizing members of Halobacteria from salione crusts and soils.</title>
        <authorList>
            <person name="Myers M.R."/>
            <person name="King G.M."/>
        </authorList>
    </citation>
    <scope>NUCLEOTIDE SEQUENCE [LARGE SCALE GENOMIC DNA]</scope>
    <source>
        <strain evidence="1 2">WSH3</strain>
    </source>
</reference>
<dbReference type="InterPro" id="IPR016155">
    <property type="entry name" value="Mopterin_synth/thiamin_S_b"/>
</dbReference>
<accession>A0A6B0T5Y8</accession>
<evidence type="ECO:0000313" key="1">
    <source>
        <dbReference type="EMBL" id="MXR50983.1"/>
    </source>
</evidence>
<dbReference type="RefSeq" id="WP_159763064.1">
    <property type="nucleotide sequence ID" value="NZ_WUUT01000001.1"/>
</dbReference>
<comment type="caution">
    <text evidence="1">The sequence shown here is derived from an EMBL/GenBank/DDBJ whole genome shotgun (WGS) entry which is preliminary data.</text>
</comment>